<proteinExistence type="predicted"/>
<dbReference type="GO" id="GO:0016020">
    <property type="term" value="C:membrane"/>
    <property type="evidence" value="ECO:0007669"/>
    <property type="project" value="InterPro"/>
</dbReference>
<feature type="domain" description="EamA" evidence="2">
    <location>
        <begin position="3"/>
        <end position="131"/>
    </location>
</feature>
<name>A0A382IEM3_9ZZZZ</name>
<feature type="non-terminal residue" evidence="3">
    <location>
        <position position="175"/>
    </location>
</feature>
<protein>
    <recommendedName>
        <fullName evidence="2">EamA domain-containing protein</fullName>
    </recommendedName>
</protein>
<evidence type="ECO:0000313" key="3">
    <source>
        <dbReference type="EMBL" id="SVB98056.1"/>
    </source>
</evidence>
<dbReference type="InterPro" id="IPR000620">
    <property type="entry name" value="EamA_dom"/>
</dbReference>
<gene>
    <name evidence="3" type="ORF">METZ01_LOCUS250910</name>
</gene>
<dbReference type="EMBL" id="UINC01066903">
    <property type="protein sequence ID" value="SVB98056.1"/>
    <property type="molecule type" value="Genomic_DNA"/>
</dbReference>
<accession>A0A382IEM3</accession>
<evidence type="ECO:0000256" key="1">
    <source>
        <dbReference type="SAM" id="Phobius"/>
    </source>
</evidence>
<feature type="transmembrane region" description="Helical" evidence="1">
    <location>
        <begin position="116"/>
        <end position="133"/>
    </location>
</feature>
<organism evidence="3">
    <name type="scientific">marine metagenome</name>
    <dbReference type="NCBI Taxonomy" id="408172"/>
    <lineage>
        <taxon>unclassified sequences</taxon>
        <taxon>metagenomes</taxon>
        <taxon>ecological metagenomes</taxon>
    </lineage>
</organism>
<keyword evidence="1" id="KW-0472">Membrane</keyword>
<reference evidence="3" key="1">
    <citation type="submission" date="2018-05" db="EMBL/GenBank/DDBJ databases">
        <authorList>
            <person name="Lanie J.A."/>
            <person name="Ng W.-L."/>
            <person name="Kazmierczak K.M."/>
            <person name="Andrzejewski T.M."/>
            <person name="Davidsen T.M."/>
            <person name="Wayne K.J."/>
            <person name="Tettelin H."/>
            <person name="Glass J.I."/>
            <person name="Rusch D."/>
            <person name="Podicherti R."/>
            <person name="Tsui H.-C.T."/>
            <person name="Winkler M.E."/>
        </authorList>
    </citation>
    <scope>NUCLEOTIDE SEQUENCE</scope>
</reference>
<feature type="transmembrane region" description="Helical" evidence="1">
    <location>
        <begin position="145"/>
        <end position="163"/>
    </location>
</feature>
<keyword evidence="1" id="KW-0812">Transmembrane</keyword>
<evidence type="ECO:0000259" key="2">
    <source>
        <dbReference type="Pfam" id="PF00892"/>
    </source>
</evidence>
<dbReference type="AlphaFoldDB" id="A0A382IEM3"/>
<dbReference type="InterPro" id="IPR037185">
    <property type="entry name" value="EmrE-like"/>
</dbReference>
<feature type="transmembrane region" description="Helical" evidence="1">
    <location>
        <begin position="60"/>
        <end position="81"/>
    </location>
</feature>
<dbReference type="Pfam" id="PF00892">
    <property type="entry name" value="EamA"/>
    <property type="match status" value="1"/>
</dbReference>
<dbReference type="SUPFAM" id="SSF103481">
    <property type="entry name" value="Multidrug resistance efflux transporter EmrE"/>
    <property type="match status" value="1"/>
</dbReference>
<feature type="transmembrane region" description="Helical" evidence="1">
    <location>
        <begin position="28"/>
        <end position="48"/>
    </location>
</feature>
<keyword evidence="1" id="KW-1133">Transmembrane helix</keyword>
<sequence>MVAFYALLAAVLFGSGDFLGGRATQRTSILSVLATSHLIGLVLILVLAPLMADQFDGGDFALGMGASGFGLLGLVLLYRGLARGPMAVVAPVTAVTCAALPVLWGVAFGEELSGRHVIGIILGLVSIALVSRTPAEASVSASPRLIAESLLAGVGFAAFYIVIDGTDAASAPWPI</sequence>
<feature type="transmembrane region" description="Helical" evidence="1">
    <location>
        <begin position="87"/>
        <end position="109"/>
    </location>
</feature>